<evidence type="ECO:0000256" key="2">
    <source>
        <dbReference type="SAM" id="MobiDB-lite"/>
    </source>
</evidence>
<name>A0A4Q0XXZ1_9BACT</name>
<dbReference type="AlphaFoldDB" id="A0A4Q0XXZ1"/>
<dbReference type="RefSeq" id="WP_044416056.1">
    <property type="nucleotide sequence ID" value="NZ_CP041070.1"/>
</dbReference>
<keyword evidence="3" id="KW-0732">Signal</keyword>
<feature type="compositionally biased region" description="Basic and acidic residues" evidence="2">
    <location>
        <begin position="75"/>
        <end position="84"/>
    </location>
</feature>
<feature type="coiled-coil region" evidence="1">
    <location>
        <begin position="16"/>
        <end position="60"/>
    </location>
</feature>
<sequence>MKKYILLFTLFSFCILNAQNLKIEDLLEKINGSSNEKEKIQLIKELKQKLALKNKKERQEAKAILKAKQKTPSKPYDDTFLRKQ</sequence>
<protein>
    <recommendedName>
        <fullName evidence="6">DUF1104 domain-containing protein</fullName>
    </recommendedName>
</protein>
<comment type="caution">
    <text evidence="4">The sequence shown here is derived from an EMBL/GenBank/DDBJ whole genome shotgun (WGS) entry which is preliminary data.</text>
</comment>
<accession>A0A4Q0XXZ1</accession>
<evidence type="ECO:0000313" key="5">
    <source>
        <dbReference type="Proteomes" id="UP000290191"/>
    </source>
</evidence>
<dbReference type="STRING" id="877500.GCA_000935065_01024"/>
<organism evidence="4 5">
    <name type="scientific">Halarcobacter anaerophilus</name>
    <dbReference type="NCBI Taxonomy" id="877500"/>
    <lineage>
        <taxon>Bacteria</taxon>
        <taxon>Pseudomonadati</taxon>
        <taxon>Campylobacterota</taxon>
        <taxon>Epsilonproteobacteria</taxon>
        <taxon>Campylobacterales</taxon>
        <taxon>Arcobacteraceae</taxon>
        <taxon>Halarcobacter</taxon>
    </lineage>
</organism>
<evidence type="ECO:0000256" key="1">
    <source>
        <dbReference type="SAM" id="Coils"/>
    </source>
</evidence>
<keyword evidence="5" id="KW-1185">Reference proteome</keyword>
<dbReference type="Proteomes" id="UP000290191">
    <property type="component" value="Unassembled WGS sequence"/>
</dbReference>
<keyword evidence="1" id="KW-0175">Coiled coil</keyword>
<dbReference type="EMBL" id="PDKO01000008">
    <property type="protein sequence ID" value="RXJ62496.1"/>
    <property type="molecule type" value="Genomic_DNA"/>
</dbReference>
<feature type="signal peptide" evidence="3">
    <location>
        <begin position="1"/>
        <end position="18"/>
    </location>
</feature>
<feature type="chain" id="PRO_5020239331" description="DUF1104 domain-containing protein" evidence="3">
    <location>
        <begin position="19"/>
        <end position="84"/>
    </location>
</feature>
<evidence type="ECO:0000256" key="3">
    <source>
        <dbReference type="SAM" id="SignalP"/>
    </source>
</evidence>
<reference evidence="4 5" key="1">
    <citation type="submission" date="2017-10" db="EMBL/GenBank/DDBJ databases">
        <title>Genomics of the genus Arcobacter.</title>
        <authorList>
            <person name="Perez-Cataluna A."/>
            <person name="Figueras M.J."/>
        </authorList>
    </citation>
    <scope>NUCLEOTIDE SEQUENCE [LARGE SCALE GENOMIC DNA]</scope>
    <source>
        <strain evidence="4 5">DSM 24636</strain>
    </source>
</reference>
<evidence type="ECO:0008006" key="6">
    <source>
        <dbReference type="Google" id="ProtNLM"/>
    </source>
</evidence>
<feature type="region of interest" description="Disordered" evidence="2">
    <location>
        <begin position="63"/>
        <end position="84"/>
    </location>
</feature>
<gene>
    <name evidence="4" type="ORF">CRV06_10165</name>
</gene>
<proteinExistence type="predicted"/>
<evidence type="ECO:0000313" key="4">
    <source>
        <dbReference type="EMBL" id="RXJ62496.1"/>
    </source>
</evidence>